<reference evidence="5" key="1">
    <citation type="submission" date="2023-02" db="EMBL/GenBank/DDBJ databases">
        <title>Identification and recombinant expression of a fungal hydrolase from Papiliotrema laurentii that hydrolyzes apple cutin and clears colloidal polyester polyurethane.</title>
        <authorList>
            <consortium name="DOE Joint Genome Institute"/>
            <person name="Roman V.A."/>
            <person name="Bojanowski C."/>
            <person name="Crable B.R."/>
            <person name="Wagner D.N."/>
            <person name="Hung C.S."/>
            <person name="Nadeau L.J."/>
            <person name="Schratz L."/>
            <person name="Haridas S."/>
            <person name="Pangilinan J."/>
            <person name="Lipzen A."/>
            <person name="Na H."/>
            <person name="Yan M."/>
            <person name="Ng V."/>
            <person name="Grigoriev I.V."/>
            <person name="Spatafora J.W."/>
            <person name="Barlow D."/>
            <person name="Biffinger J."/>
            <person name="Kelley-Loughnane N."/>
            <person name="Varaljay V.A."/>
            <person name="Crookes-Goodson W.J."/>
        </authorList>
    </citation>
    <scope>NUCLEOTIDE SEQUENCE</scope>
    <source>
        <strain evidence="5">5307AH</strain>
    </source>
</reference>
<evidence type="ECO:0000256" key="2">
    <source>
        <dbReference type="ARBA" id="ARBA00023163"/>
    </source>
</evidence>
<dbReference type="InterPro" id="IPR015943">
    <property type="entry name" value="WD40/YVTN_repeat-like_dom_sf"/>
</dbReference>
<dbReference type="InterPro" id="IPR052416">
    <property type="entry name" value="GTF3C_component"/>
</dbReference>
<feature type="compositionally biased region" description="Basic and acidic residues" evidence="4">
    <location>
        <begin position="28"/>
        <end position="37"/>
    </location>
</feature>
<dbReference type="PANTHER" id="PTHR15052:SF2">
    <property type="entry name" value="GENERAL TRANSCRIPTION FACTOR 3C POLYPEPTIDE 2"/>
    <property type="match status" value="1"/>
</dbReference>
<keyword evidence="2" id="KW-0804">Transcription</keyword>
<dbReference type="AlphaFoldDB" id="A0AAD9CV77"/>
<dbReference type="InterPro" id="IPR036322">
    <property type="entry name" value="WD40_repeat_dom_sf"/>
</dbReference>
<proteinExistence type="predicted"/>
<dbReference type="SUPFAM" id="SSF50978">
    <property type="entry name" value="WD40 repeat-like"/>
    <property type="match status" value="1"/>
</dbReference>
<keyword evidence="3" id="KW-0539">Nucleus</keyword>
<name>A0AAD9CV77_PAPLA</name>
<evidence type="ECO:0000256" key="1">
    <source>
        <dbReference type="ARBA" id="ARBA00004123"/>
    </source>
</evidence>
<sequence length="849" mass="92316">MVSLRQRKSRPSYTSLAGLENISDAEDESMRPQDERVSSAPLRNGKDVEDGHESDVSMSSGASSEFNPAPDEDRKGRKGGRGKGKGKRRATSGARSGSDFEAGSPGSSEDVSDGAESDSIQSENEAMDDLEVPTPVRKTGKKGRASSRPRITPIKQKIPSYALHNPQATASQPGSAFDTTSLHPVLKETIKRSAEVLSKGSKASQGVSLGKDYDKYKKIGIEGLSFGPVTPFVTVLKDDPKNPNSKVETQWEYEDLEKRREARQASNWNTLKRMPLYVPWNVWQGEGWWKEMYDGNIGHSDIAENSGSKSKGKGKAKVQAKSMLGNAHWKLREEVDLGLGSLGRSAPSELKILTLEEARPYMPDAPGLTCHFGRHGSQERVSFTSLSTKAQGLQPSEKYEQVFYAGGPIWGMDWCPGPSSSTVHHLAVSTLRNLEDQPAIGVRRGRDSQAAIQIWSLDTDRSKGDGKSRMQCEMVICIRGGAALDLKWMPLGARDESGVGEGLPKLGILAAVQLDGTISFYPVPQPASVRAALPGKVGDSEPIYLQIHEPLCRLEVPDAVFTCFDWMSGMRLVAGLSNGHGIVIDVLDVLLGKIDVDDLLPLAYVSICNAPVRTVAAARHPQSDSQGRPVWDTNPVYAALGGYDGSSAVIDTRDPEGAAQINRERKPSMAIAWAHQAAGPVIADGDNSVHLHKAFGTGKHRTNGVTVHRGSIWSVATSDYHTMTASASADGGVKIGSFFAGMFRKRNHVLIDHRIFEMDYDVHTNEYRMTEDFLPETMMLSMTSDRFTPRNQKLAAEDPTLVSTPAWSTNVGVHKVCWNNASGIRHAGWLASGMACGLGRVEWIEGKFI</sequence>
<dbReference type="Gene3D" id="2.130.10.10">
    <property type="entry name" value="YVTN repeat-like/Quinoprotein amine dehydrogenase"/>
    <property type="match status" value="1"/>
</dbReference>
<keyword evidence="6" id="KW-1185">Reference proteome</keyword>
<gene>
    <name evidence="5" type="ORF">DB88DRAFT_496937</name>
</gene>
<dbReference type="PANTHER" id="PTHR15052">
    <property type="entry name" value="RNA POLYMERASE III TRANSCRIPTION INITIATION FACTOR COMPLEX SUBUNIT"/>
    <property type="match status" value="1"/>
</dbReference>
<comment type="subcellular location">
    <subcellularLocation>
        <location evidence="1">Nucleus</location>
    </subcellularLocation>
</comment>
<comment type="caution">
    <text evidence="5">The sequence shown here is derived from an EMBL/GenBank/DDBJ whole genome shotgun (WGS) entry which is preliminary data.</text>
</comment>
<protein>
    <submittedName>
        <fullName evidence="5">Uncharacterized protein</fullName>
    </submittedName>
</protein>
<feature type="compositionally biased region" description="Basic residues" evidence="4">
    <location>
        <begin position="1"/>
        <end position="10"/>
    </location>
</feature>
<evidence type="ECO:0000313" key="6">
    <source>
        <dbReference type="Proteomes" id="UP001182556"/>
    </source>
</evidence>
<feature type="compositionally biased region" description="Polar residues" evidence="4">
    <location>
        <begin position="56"/>
        <end position="66"/>
    </location>
</feature>
<evidence type="ECO:0000256" key="3">
    <source>
        <dbReference type="ARBA" id="ARBA00023242"/>
    </source>
</evidence>
<dbReference type="Proteomes" id="UP001182556">
    <property type="component" value="Unassembled WGS sequence"/>
</dbReference>
<evidence type="ECO:0000313" key="5">
    <source>
        <dbReference type="EMBL" id="KAK1922042.1"/>
    </source>
</evidence>
<organism evidence="5 6">
    <name type="scientific">Papiliotrema laurentii</name>
    <name type="common">Cryptococcus laurentii</name>
    <dbReference type="NCBI Taxonomy" id="5418"/>
    <lineage>
        <taxon>Eukaryota</taxon>
        <taxon>Fungi</taxon>
        <taxon>Dikarya</taxon>
        <taxon>Basidiomycota</taxon>
        <taxon>Agaricomycotina</taxon>
        <taxon>Tremellomycetes</taxon>
        <taxon>Tremellales</taxon>
        <taxon>Rhynchogastremaceae</taxon>
        <taxon>Papiliotrema</taxon>
    </lineage>
</organism>
<dbReference type="EMBL" id="JAODAN010000009">
    <property type="protein sequence ID" value="KAK1922042.1"/>
    <property type="molecule type" value="Genomic_DNA"/>
</dbReference>
<feature type="region of interest" description="Disordered" evidence="4">
    <location>
        <begin position="1"/>
        <end position="175"/>
    </location>
</feature>
<dbReference type="GO" id="GO:0000127">
    <property type="term" value="C:transcription factor TFIIIC complex"/>
    <property type="evidence" value="ECO:0007669"/>
    <property type="project" value="TreeGrafter"/>
</dbReference>
<dbReference type="GO" id="GO:0005634">
    <property type="term" value="C:nucleus"/>
    <property type="evidence" value="ECO:0007669"/>
    <property type="project" value="UniProtKB-SubCell"/>
</dbReference>
<accession>A0AAD9CV77</accession>
<feature type="compositionally biased region" description="Basic residues" evidence="4">
    <location>
        <begin position="138"/>
        <end position="147"/>
    </location>
</feature>
<feature type="compositionally biased region" description="Polar residues" evidence="4">
    <location>
        <begin position="166"/>
        <end position="175"/>
    </location>
</feature>
<evidence type="ECO:0000256" key="4">
    <source>
        <dbReference type="SAM" id="MobiDB-lite"/>
    </source>
</evidence>
<feature type="compositionally biased region" description="Basic residues" evidence="4">
    <location>
        <begin position="76"/>
        <end position="90"/>
    </location>
</feature>
<feature type="compositionally biased region" description="Basic and acidic residues" evidence="4">
    <location>
        <begin position="44"/>
        <end position="55"/>
    </location>
</feature>
<dbReference type="GO" id="GO:0006383">
    <property type="term" value="P:transcription by RNA polymerase III"/>
    <property type="evidence" value="ECO:0007669"/>
    <property type="project" value="TreeGrafter"/>
</dbReference>